<organism evidence="1 2">
    <name type="scientific">Streptomyces inhibens</name>
    <dbReference type="NCBI Taxonomy" id="2293571"/>
    <lineage>
        <taxon>Bacteria</taxon>
        <taxon>Bacillati</taxon>
        <taxon>Actinomycetota</taxon>
        <taxon>Actinomycetes</taxon>
        <taxon>Kitasatosporales</taxon>
        <taxon>Streptomycetaceae</taxon>
        <taxon>Streptomyces</taxon>
    </lineage>
</organism>
<keyword evidence="2" id="KW-1185">Reference proteome</keyword>
<gene>
    <name evidence="1" type="ORF">DY245_43175</name>
</gene>
<evidence type="ECO:0000313" key="1">
    <source>
        <dbReference type="EMBL" id="REK84458.1"/>
    </source>
</evidence>
<proteinExistence type="predicted"/>
<dbReference type="AlphaFoldDB" id="A0A371PPK5"/>
<reference evidence="1 2" key="1">
    <citation type="submission" date="2018-08" db="EMBL/GenBank/DDBJ databases">
        <title>Streptomyces NEAU-D10 sp. nov., a novel Actinomycete isolated from soil.</title>
        <authorList>
            <person name="Jin L."/>
        </authorList>
    </citation>
    <scope>NUCLEOTIDE SEQUENCE [LARGE SCALE GENOMIC DNA]</scope>
    <source>
        <strain evidence="1 2">NEAU-D10</strain>
    </source>
</reference>
<protein>
    <submittedName>
        <fullName evidence="1">Uncharacterized protein</fullName>
    </submittedName>
</protein>
<sequence>MADDIAFGSPGAFAGQLFHHHPPVLASAAPVHRFDHQRCRQRGEEIGQFPPRPSCASIQSCSATRISRWIQLGSAADPVFPAAG</sequence>
<dbReference type="EMBL" id="QUAC01000484">
    <property type="protein sequence ID" value="REK84458.1"/>
    <property type="molecule type" value="Genomic_DNA"/>
</dbReference>
<name>A0A371PPK5_STRIH</name>
<dbReference type="RefSeq" id="WP_128512566.1">
    <property type="nucleotide sequence ID" value="NZ_QUAC01000484.1"/>
</dbReference>
<evidence type="ECO:0000313" key="2">
    <source>
        <dbReference type="Proteomes" id="UP000262477"/>
    </source>
</evidence>
<dbReference type="Proteomes" id="UP000262477">
    <property type="component" value="Unassembled WGS sequence"/>
</dbReference>
<accession>A0A371PPK5</accession>
<comment type="caution">
    <text evidence="1">The sequence shown here is derived from an EMBL/GenBank/DDBJ whole genome shotgun (WGS) entry which is preliminary data.</text>
</comment>